<comment type="subcellular location">
    <subcellularLocation>
        <location evidence="1">Nucleus</location>
    </subcellularLocation>
</comment>
<dbReference type="Gene3D" id="1.25.10.10">
    <property type="entry name" value="Leucine-rich Repeat Variant"/>
    <property type="match status" value="1"/>
</dbReference>
<gene>
    <name evidence="12" type="primary">CTNNBL1</name>
</gene>
<accession>A0A7N6B2R0</accession>
<dbReference type="FunFam" id="1.25.10.10:FF:001136">
    <property type="entry name" value="Beta-catenin-like protein 1"/>
    <property type="match status" value="2"/>
</dbReference>
<dbReference type="PANTHER" id="PTHR14978:SF0">
    <property type="entry name" value="BETA-CATENIN-LIKE PROTEIN 1"/>
    <property type="match status" value="1"/>
</dbReference>
<comment type="subunit">
    <text evidence="7">Component of the PRP19-CDC5L splicing complex composed of a core complex comprising a homotetramer of PRPF19, CDC5L, PLRG1 and BCAS2, and at least three less stably associated proteins CTNNBL1, CWC15 and HSPA8. Interacts directly with CWC15 and CDC5L in the complex. Interacts with AICDA; the interaction is important for the antibody diversification activity of AICDA. Interacts with PRPF31 (via its NLS). Interacts (via its N-terminal NLS) with KPNA1 and KPNA2.</text>
</comment>
<sequence>MHSFLLIVETFWSLCSAHIIRVTLRPICHFFNSCLNKRLFSFSVFLLSSLFPPPLLIKQAEPVDESSVKKMILTFEKRSYKNQELRIKFPDNPDKFMESELDLNDIIQEMHVIATMPDLYHLLVELNAVNSLLGLLSHENTDILSPVVDLLQELTDIDTLHESEEGAEVLIDALLEGQVVALLVQNMERLDEQVKEEADGIYNTLAIIENMAEFRPGMCTEAAQQGLIQWLLKRIKAKMPFDANKLYCSEILAILLQNNDGTRELLGEMDGIDVLLQQLSVFKRHNPSTAEEQEMMENLFDALCSCLMLPSNRDRFLKGEGLQLMNLMLREKKMSRTSALKVLDHGMIGPEGADNCHKFVDILGLRTIFPLFMKTPKKMKKTGASEKEHEGQSLIRVDRLMELYFKYLEAVQQADKRIEGEKHVSMVRRGEILDDSMEDEFYLRRLDAGLFVLQLICYIMVEISNSGNSQLQQRVHQILNLRGGSVKIVRHIMREYAESIGDGKTEEFKESERKRIMDLVDNF</sequence>
<keyword evidence="4" id="KW-0175">Coiled coil</keyword>
<feature type="domain" description="Beta-catenin-like protein 1 N-terminal" evidence="11">
    <location>
        <begin position="46"/>
        <end position="148"/>
    </location>
</feature>
<dbReference type="Ensembl" id="ENSATET00000073455.2">
    <property type="protein sequence ID" value="ENSATEP00000056648.1"/>
    <property type="gene ID" value="ENSATEG00000003253.3"/>
</dbReference>
<evidence type="ECO:0000259" key="11">
    <source>
        <dbReference type="SMART" id="SM01156"/>
    </source>
</evidence>
<evidence type="ECO:0000256" key="2">
    <source>
        <dbReference type="ARBA" id="ARBA00022553"/>
    </source>
</evidence>
<reference evidence="12" key="1">
    <citation type="submission" date="2021-04" db="EMBL/GenBank/DDBJ databases">
        <authorList>
            <consortium name="Wellcome Sanger Institute Data Sharing"/>
        </authorList>
    </citation>
    <scope>NUCLEOTIDE SEQUENCE [LARGE SCALE GENOMIC DNA]</scope>
</reference>
<evidence type="ECO:0000313" key="12">
    <source>
        <dbReference type="Ensembl" id="ENSATEP00000056648.1"/>
    </source>
</evidence>
<evidence type="ECO:0000313" key="13">
    <source>
        <dbReference type="Proteomes" id="UP000265040"/>
    </source>
</evidence>
<name>A0A7N6B2R0_ANATE</name>
<keyword evidence="10" id="KW-0732">Signal</keyword>
<keyword evidence="13" id="KW-1185">Reference proteome</keyword>
<comment type="function">
    <text evidence="6">Component of the PRP19-CDC5L complex that forms an integral part of the spliceosome and is required for activating pre-mRNA splicing. Participates in AID/AICDA-mediated somatic hypermutation (SHM) and class-switch recombination (CSR), 2 processes resulting in the production of high-affinity, mutated isotype-switched antibodies.</text>
</comment>
<feature type="signal peptide" evidence="10">
    <location>
        <begin position="1"/>
        <end position="17"/>
    </location>
</feature>
<dbReference type="InterPro" id="IPR039678">
    <property type="entry name" value="CTNNBL1"/>
</dbReference>
<dbReference type="PANTHER" id="PTHR14978">
    <property type="entry name" value="BETA-CATENIN-LIKE PROTEIN 1 NUCLEAR ASSOCIATED PROTEIN"/>
    <property type="match status" value="1"/>
</dbReference>
<evidence type="ECO:0000256" key="1">
    <source>
        <dbReference type="ARBA" id="ARBA00004123"/>
    </source>
</evidence>
<evidence type="ECO:0000256" key="4">
    <source>
        <dbReference type="ARBA" id="ARBA00023054"/>
    </source>
</evidence>
<keyword evidence="2" id="KW-0597">Phosphoprotein</keyword>
<dbReference type="GeneTree" id="ENSGT00390000006931"/>
<dbReference type="GO" id="GO:0010467">
    <property type="term" value="P:gene expression"/>
    <property type="evidence" value="ECO:0007669"/>
    <property type="project" value="UniProtKB-ARBA"/>
</dbReference>
<organism evidence="12 13">
    <name type="scientific">Anabas testudineus</name>
    <name type="common">Climbing perch</name>
    <name type="synonym">Anthias testudineus</name>
    <dbReference type="NCBI Taxonomy" id="64144"/>
    <lineage>
        <taxon>Eukaryota</taxon>
        <taxon>Metazoa</taxon>
        <taxon>Chordata</taxon>
        <taxon>Craniata</taxon>
        <taxon>Vertebrata</taxon>
        <taxon>Euteleostomi</taxon>
        <taxon>Actinopterygii</taxon>
        <taxon>Neopterygii</taxon>
        <taxon>Teleostei</taxon>
        <taxon>Neoteleostei</taxon>
        <taxon>Acanthomorphata</taxon>
        <taxon>Anabantaria</taxon>
        <taxon>Anabantiformes</taxon>
        <taxon>Anabantoidei</taxon>
        <taxon>Anabantidae</taxon>
        <taxon>Anabas</taxon>
    </lineage>
</organism>
<reference evidence="12" key="2">
    <citation type="submission" date="2025-08" db="UniProtKB">
        <authorList>
            <consortium name="Ensembl"/>
        </authorList>
    </citation>
    <scope>IDENTIFICATION</scope>
</reference>
<dbReference type="GO" id="GO:0005681">
    <property type="term" value="C:spliceosomal complex"/>
    <property type="evidence" value="ECO:0007669"/>
    <property type="project" value="TreeGrafter"/>
</dbReference>
<reference evidence="12" key="3">
    <citation type="submission" date="2025-09" db="UniProtKB">
        <authorList>
            <consortium name="Ensembl"/>
        </authorList>
    </citation>
    <scope>IDENTIFICATION</scope>
</reference>
<dbReference type="Proteomes" id="UP000265040">
    <property type="component" value="Chromosome 7"/>
</dbReference>
<dbReference type="Pfam" id="PF08216">
    <property type="entry name" value="CTNNBL"/>
    <property type="match status" value="2"/>
</dbReference>
<evidence type="ECO:0000256" key="5">
    <source>
        <dbReference type="ARBA" id="ARBA00023242"/>
    </source>
</evidence>
<feature type="chain" id="PRO_5031293575" description="Beta-catenin-like protein 1" evidence="10">
    <location>
        <begin position="18"/>
        <end position="523"/>
    </location>
</feature>
<dbReference type="SUPFAM" id="SSF48371">
    <property type="entry name" value="ARM repeat"/>
    <property type="match status" value="1"/>
</dbReference>
<keyword evidence="3" id="KW-0677">Repeat</keyword>
<dbReference type="SMART" id="SM01156">
    <property type="entry name" value="DUF1716"/>
    <property type="match status" value="1"/>
</dbReference>
<dbReference type="InterPro" id="IPR011989">
    <property type="entry name" value="ARM-like"/>
</dbReference>
<evidence type="ECO:0000256" key="3">
    <source>
        <dbReference type="ARBA" id="ARBA00022737"/>
    </source>
</evidence>
<evidence type="ECO:0000256" key="7">
    <source>
        <dbReference type="ARBA" id="ARBA00061776"/>
    </source>
</evidence>
<dbReference type="AlphaFoldDB" id="A0A7N6B2R0"/>
<proteinExistence type="predicted"/>
<evidence type="ECO:0000256" key="6">
    <source>
        <dbReference type="ARBA" id="ARBA00058456"/>
    </source>
</evidence>
<protein>
    <recommendedName>
        <fullName evidence="8">Beta-catenin-like protein 1</fullName>
    </recommendedName>
    <alternativeName>
        <fullName evidence="9">Nuclear-associated protein</fullName>
    </alternativeName>
</protein>
<dbReference type="OrthoDB" id="1898821at2759"/>
<evidence type="ECO:0000256" key="8">
    <source>
        <dbReference type="ARBA" id="ARBA00070106"/>
    </source>
</evidence>
<keyword evidence="5" id="KW-0539">Nucleus</keyword>
<evidence type="ECO:0000256" key="9">
    <source>
        <dbReference type="ARBA" id="ARBA00083862"/>
    </source>
</evidence>
<dbReference type="InterPro" id="IPR013180">
    <property type="entry name" value="CTNNBL1_N"/>
</dbReference>
<dbReference type="InterPro" id="IPR016024">
    <property type="entry name" value="ARM-type_fold"/>
</dbReference>
<evidence type="ECO:0000256" key="10">
    <source>
        <dbReference type="SAM" id="SignalP"/>
    </source>
</evidence>